<evidence type="ECO:0000313" key="4">
    <source>
        <dbReference type="EMBL" id="CUI17087.1"/>
    </source>
</evidence>
<dbReference type="SUPFAM" id="SSF55811">
    <property type="entry name" value="Nudix"/>
    <property type="match status" value="1"/>
</dbReference>
<proteinExistence type="inferred from homology"/>
<dbReference type="PANTHER" id="PTHR43736:SF1">
    <property type="entry name" value="DIHYDRONEOPTERIN TRIPHOSPHATE DIPHOSPHATASE"/>
    <property type="match status" value="1"/>
</dbReference>
<dbReference type="STRING" id="389348.PNK_1476"/>
<evidence type="ECO:0000259" key="3">
    <source>
        <dbReference type="PROSITE" id="PS51462"/>
    </source>
</evidence>
<dbReference type="GO" id="GO:0016787">
    <property type="term" value="F:hydrolase activity"/>
    <property type="evidence" value="ECO:0007669"/>
    <property type="project" value="UniProtKB-KW"/>
</dbReference>
<gene>
    <name evidence="4" type="ORF">PNK_1476</name>
</gene>
<dbReference type="PANTHER" id="PTHR43736">
    <property type="entry name" value="ADP-RIBOSE PYROPHOSPHATASE"/>
    <property type="match status" value="1"/>
</dbReference>
<reference evidence="5" key="1">
    <citation type="submission" date="2015-09" db="EMBL/GenBank/DDBJ databases">
        <authorList>
            <person name="Bertelli C."/>
        </authorList>
    </citation>
    <scope>NUCLEOTIDE SEQUENCE [LARGE SCALE GENOMIC DNA]</scope>
    <source>
        <strain evidence="5">KNic</strain>
    </source>
</reference>
<dbReference type="PROSITE" id="PS00893">
    <property type="entry name" value="NUDIX_BOX"/>
    <property type="match status" value="1"/>
</dbReference>
<dbReference type="Pfam" id="PF00293">
    <property type="entry name" value="NUDIX"/>
    <property type="match status" value="1"/>
</dbReference>
<name>A0A0U5JFC0_9BACT</name>
<dbReference type="PATRIC" id="fig|389348.3.peg.1656"/>
<comment type="similarity">
    <text evidence="2">Belongs to the Nudix hydrolase family.</text>
</comment>
<organism evidence="4 5">
    <name type="scientific">Candidatus Protochlamydia naegleriophila</name>
    <dbReference type="NCBI Taxonomy" id="389348"/>
    <lineage>
        <taxon>Bacteria</taxon>
        <taxon>Pseudomonadati</taxon>
        <taxon>Chlamydiota</taxon>
        <taxon>Chlamydiia</taxon>
        <taxon>Parachlamydiales</taxon>
        <taxon>Parachlamydiaceae</taxon>
        <taxon>Candidatus Protochlamydia</taxon>
    </lineage>
</organism>
<sequence length="168" mass="19560">MIKQFTASVYILDNQKVLLIKHPKLNKWLPPGGHVEDNETPVEAARREVKEETGLDIDFLPQENVWVNCWNARSFERPYLCLLEEIPPYKDQPAHQHMDLVYVAKPASEQVSHNFQIFPHHWFTRSDLEQLKPDFDIFNETLQVINHLLDTFCIKTTPPSLISASART</sequence>
<dbReference type="InterPro" id="IPR000086">
    <property type="entry name" value="NUDIX_hydrolase_dom"/>
</dbReference>
<feature type="domain" description="Nudix hydrolase" evidence="3">
    <location>
        <begin position="2"/>
        <end position="146"/>
    </location>
</feature>
<dbReference type="PRINTS" id="PR00502">
    <property type="entry name" value="NUDIXFAMILY"/>
</dbReference>
<dbReference type="InterPro" id="IPR015797">
    <property type="entry name" value="NUDIX_hydrolase-like_dom_sf"/>
</dbReference>
<keyword evidence="1 2" id="KW-0378">Hydrolase</keyword>
<dbReference type="Proteomes" id="UP000069902">
    <property type="component" value="Chromosome cPNK"/>
</dbReference>
<dbReference type="Gene3D" id="3.90.79.10">
    <property type="entry name" value="Nucleoside Triphosphate Pyrophosphohydrolase"/>
    <property type="match status" value="1"/>
</dbReference>
<protein>
    <recommendedName>
        <fullName evidence="3">Nudix hydrolase domain-containing protein</fullName>
    </recommendedName>
</protein>
<dbReference type="KEGG" id="pnl:PNK_1476"/>
<evidence type="ECO:0000256" key="1">
    <source>
        <dbReference type="ARBA" id="ARBA00022801"/>
    </source>
</evidence>
<dbReference type="AlphaFoldDB" id="A0A0U5JFC0"/>
<evidence type="ECO:0000256" key="2">
    <source>
        <dbReference type="RuleBase" id="RU003476"/>
    </source>
</evidence>
<dbReference type="InterPro" id="IPR020476">
    <property type="entry name" value="Nudix_hydrolase"/>
</dbReference>
<dbReference type="RefSeq" id="WP_059061243.1">
    <property type="nucleotide sequence ID" value="NZ_LN879502.1"/>
</dbReference>
<keyword evidence="5" id="KW-1185">Reference proteome</keyword>
<dbReference type="InterPro" id="IPR020084">
    <property type="entry name" value="NUDIX_hydrolase_CS"/>
</dbReference>
<accession>A0A0U5JFC0</accession>
<dbReference type="PROSITE" id="PS51462">
    <property type="entry name" value="NUDIX"/>
    <property type="match status" value="1"/>
</dbReference>
<dbReference type="EMBL" id="LN879502">
    <property type="protein sequence ID" value="CUI17087.1"/>
    <property type="molecule type" value="Genomic_DNA"/>
</dbReference>
<dbReference type="CDD" id="cd03674">
    <property type="entry name" value="NUDIX_Hydrolase"/>
    <property type="match status" value="1"/>
</dbReference>
<dbReference type="InParanoid" id="A0A0U5JFC0"/>
<evidence type="ECO:0000313" key="5">
    <source>
        <dbReference type="Proteomes" id="UP000069902"/>
    </source>
</evidence>